<gene>
    <name evidence="5" type="ORF">ENI96_01685</name>
</gene>
<feature type="chain" id="PRO_5032569180" evidence="2">
    <location>
        <begin position="19"/>
        <end position="177"/>
    </location>
</feature>
<dbReference type="InterPro" id="IPR009647">
    <property type="entry name" value="PBP_C"/>
</dbReference>
<evidence type="ECO:0000256" key="1">
    <source>
        <dbReference type="SAM" id="MobiDB-lite"/>
    </source>
</evidence>
<protein>
    <submittedName>
        <fullName evidence="5">DUF4124 domain-containing protein</fullName>
    </submittedName>
</protein>
<evidence type="ECO:0000259" key="4">
    <source>
        <dbReference type="Pfam" id="PF13511"/>
    </source>
</evidence>
<dbReference type="InterPro" id="IPR013783">
    <property type="entry name" value="Ig-like_fold"/>
</dbReference>
<dbReference type="AlphaFoldDB" id="A0A831RLK8"/>
<dbReference type="Pfam" id="PF06832">
    <property type="entry name" value="BiPBP_C"/>
    <property type="match status" value="1"/>
</dbReference>
<dbReference type="Gene3D" id="2.60.40.10">
    <property type="entry name" value="Immunoglobulins"/>
    <property type="match status" value="1"/>
</dbReference>
<proteinExistence type="predicted"/>
<evidence type="ECO:0000313" key="5">
    <source>
        <dbReference type="EMBL" id="HEB95126.1"/>
    </source>
</evidence>
<accession>A0A831RLK8</accession>
<feature type="region of interest" description="Disordered" evidence="1">
    <location>
        <begin position="51"/>
        <end position="74"/>
    </location>
</feature>
<feature type="domain" description="DUF4124" evidence="4">
    <location>
        <begin position="6"/>
        <end position="53"/>
    </location>
</feature>
<dbReference type="Pfam" id="PF13511">
    <property type="entry name" value="DUF4124"/>
    <property type="match status" value="1"/>
</dbReference>
<sequence>MRILLLLALFGTMLPAVAAVYRWVDPNGEVHYSDQPGPGAEEVKLREATVYTPAPVGDTTPASTGQGKADETPDYKSMSIAAPANDEAIRSNQGLVDVSLTLQPALMKGHRIRIYLDGQPASGELNTTQITLQNVDRGTHTLQASVIDAQGNEVIRSPSVTFHLLRVSAPRKAPRAG</sequence>
<dbReference type="Proteomes" id="UP000886251">
    <property type="component" value="Unassembled WGS sequence"/>
</dbReference>
<feature type="domain" description="Penicillin-binding C-terminal" evidence="3">
    <location>
        <begin position="75"/>
        <end position="153"/>
    </location>
</feature>
<keyword evidence="2" id="KW-0732">Signal</keyword>
<comment type="caution">
    <text evidence="5">The sequence shown here is derived from an EMBL/GenBank/DDBJ whole genome shotgun (WGS) entry which is preliminary data.</text>
</comment>
<feature type="signal peptide" evidence="2">
    <location>
        <begin position="1"/>
        <end position="18"/>
    </location>
</feature>
<dbReference type="InterPro" id="IPR025392">
    <property type="entry name" value="DUF4124"/>
</dbReference>
<name>A0A831RLK8_9GAMM</name>
<reference evidence="5" key="1">
    <citation type="journal article" date="2020" name="mSystems">
        <title>Genome- and Community-Level Interaction Insights into Carbon Utilization and Element Cycling Functions of Hydrothermarchaeota in Hydrothermal Sediment.</title>
        <authorList>
            <person name="Zhou Z."/>
            <person name="Liu Y."/>
            <person name="Xu W."/>
            <person name="Pan J."/>
            <person name="Luo Z.H."/>
            <person name="Li M."/>
        </authorList>
    </citation>
    <scope>NUCLEOTIDE SEQUENCE [LARGE SCALE GENOMIC DNA]</scope>
    <source>
        <strain evidence="5">HyVt-443</strain>
    </source>
</reference>
<evidence type="ECO:0000256" key="2">
    <source>
        <dbReference type="SAM" id="SignalP"/>
    </source>
</evidence>
<dbReference type="EMBL" id="DRKP01000021">
    <property type="protein sequence ID" value="HEB95126.1"/>
    <property type="molecule type" value="Genomic_DNA"/>
</dbReference>
<evidence type="ECO:0000259" key="3">
    <source>
        <dbReference type="Pfam" id="PF06832"/>
    </source>
</evidence>
<organism evidence="5">
    <name type="scientific">Sedimenticola thiotaurini</name>
    <dbReference type="NCBI Taxonomy" id="1543721"/>
    <lineage>
        <taxon>Bacteria</taxon>
        <taxon>Pseudomonadati</taxon>
        <taxon>Pseudomonadota</taxon>
        <taxon>Gammaproteobacteria</taxon>
        <taxon>Chromatiales</taxon>
        <taxon>Sedimenticolaceae</taxon>
        <taxon>Sedimenticola</taxon>
    </lineage>
</organism>